<proteinExistence type="predicted"/>
<organism evidence="1 2">
    <name type="scientific">Melastoma candidum</name>
    <dbReference type="NCBI Taxonomy" id="119954"/>
    <lineage>
        <taxon>Eukaryota</taxon>
        <taxon>Viridiplantae</taxon>
        <taxon>Streptophyta</taxon>
        <taxon>Embryophyta</taxon>
        <taxon>Tracheophyta</taxon>
        <taxon>Spermatophyta</taxon>
        <taxon>Magnoliopsida</taxon>
        <taxon>eudicotyledons</taxon>
        <taxon>Gunneridae</taxon>
        <taxon>Pentapetalae</taxon>
        <taxon>rosids</taxon>
        <taxon>malvids</taxon>
        <taxon>Myrtales</taxon>
        <taxon>Melastomataceae</taxon>
        <taxon>Melastomatoideae</taxon>
        <taxon>Melastomateae</taxon>
        <taxon>Melastoma</taxon>
    </lineage>
</organism>
<dbReference type="EMBL" id="CM042882">
    <property type="protein sequence ID" value="KAI4382536.1"/>
    <property type="molecule type" value="Genomic_DNA"/>
</dbReference>
<accession>A0ACB9RXK1</accession>
<protein>
    <submittedName>
        <fullName evidence="1">Uncharacterized protein</fullName>
    </submittedName>
</protein>
<evidence type="ECO:0000313" key="1">
    <source>
        <dbReference type="EMBL" id="KAI4382536.1"/>
    </source>
</evidence>
<evidence type="ECO:0000313" key="2">
    <source>
        <dbReference type="Proteomes" id="UP001057402"/>
    </source>
</evidence>
<keyword evidence="2" id="KW-1185">Reference proteome</keyword>
<sequence>MAGMGRRRVEIKRISDKISRQVTFSKRRSGLIKKAKELAVLCDVEVALIVFSSRGKLYHFCSGDSLEDIIKRYESYLGEAKVCNCANETRVLQSGQPTELTGSELLCASQRFFEGPWHENMDVSTLIQWEKHLDSARRRVTSHEDTVDASINVYNEYNQEAFAIQEMLQQLHDQNNPPQ</sequence>
<reference evidence="2" key="1">
    <citation type="journal article" date="2023" name="Front. Plant Sci.">
        <title>Chromosomal-level genome assembly of Melastoma candidum provides insights into trichome evolution.</title>
        <authorList>
            <person name="Zhong Y."/>
            <person name="Wu W."/>
            <person name="Sun C."/>
            <person name="Zou P."/>
            <person name="Liu Y."/>
            <person name="Dai S."/>
            <person name="Zhou R."/>
        </authorList>
    </citation>
    <scope>NUCLEOTIDE SEQUENCE [LARGE SCALE GENOMIC DNA]</scope>
</reference>
<dbReference type="Proteomes" id="UP001057402">
    <property type="component" value="Chromosome 3"/>
</dbReference>
<gene>
    <name evidence="1" type="ORF">MLD38_008489</name>
</gene>
<name>A0ACB9RXK1_9MYRT</name>
<comment type="caution">
    <text evidence="1">The sequence shown here is derived from an EMBL/GenBank/DDBJ whole genome shotgun (WGS) entry which is preliminary data.</text>
</comment>